<name>A0AAD5K4Q7_9FUNG</name>
<keyword evidence="2" id="KW-1185">Reference proteome</keyword>
<evidence type="ECO:0000313" key="2">
    <source>
        <dbReference type="Proteomes" id="UP001209540"/>
    </source>
</evidence>
<organism evidence="1 2">
    <name type="scientific">Phascolomyces articulosus</name>
    <dbReference type="NCBI Taxonomy" id="60185"/>
    <lineage>
        <taxon>Eukaryota</taxon>
        <taxon>Fungi</taxon>
        <taxon>Fungi incertae sedis</taxon>
        <taxon>Mucoromycota</taxon>
        <taxon>Mucoromycotina</taxon>
        <taxon>Mucoromycetes</taxon>
        <taxon>Mucorales</taxon>
        <taxon>Lichtheimiaceae</taxon>
        <taxon>Phascolomyces</taxon>
    </lineage>
</organism>
<dbReference type="Proteomes" id="UP001209540">
    <property type="component" value="Unassembled WGS sequence"/>
</dbReference>
<protein>
    <submittedName>
        <fullName evidence="1">Uncharacterized protein</fullName>
    </submittedName>
</protein>
<sequence length="130" mass="15400">MTTITCHIHLMFISVLDTGMLEHDDNQLLTRIRTRIEAIDGYYYYQEFAPNPWLKSGCIFSCHCSQDQDAQNQVADSRHRRLDSRLKWENYSPDSQLFEKHENPSNADFVKKHINFVKQNTPPDKSYEKF</sequence>
<comment type="caution">
    <text evidence="1">The sequence shown here is derived from an EMBL/GenBank/DDBJ whole genome shotgun (WGS) entry which is preliminary data.</text>
</comment>
<dbReference type="EMBL" id="JAIXMP010000008">
    <property type="protein sequence ID" value="KAI9269098.1"/>
    <property type="molecule type" value="Genomic_DNA"/>
</dbReference>
<reference evidence="1" key="2">
    <citation type="submission" date="2023-02" db="EMBL/GenBank/DDBJ databases">
        <authorList>
            <consortium name="DOE Joint Genome Institute"/>
            <person name="Mondo S.J."/>
            <person name="Chang Y."/>
            <person name="Wang Y."/>
            <person name="Ahrendt S."/>
            <person name="Andreopoulos W."/>
            <person name="Barry K."/>
            <person name="Beard J."/>
            <person name="Benny G.L."/>
            <person name="Blankenship S."/>
            <person name="Bonito G."/>
            <person name="Cuomo C."/>
            <person name="Desiro A."/>
            <person name="Gervers K.A."/>
            <person name="Hundley H."/>
            <person name="Kuo A."/>
            <person name="LaButti K."/>
            <person name="Lang B.F."/>
            <person name="Lipzen A."/>
            <person name="O'Donnell K."/>
            <person name="Pangilinan J."/>
            <person name="Reynolds N."/>
            <person name="Sandor L."/>
            <person name="Smith M.W."/>
            <person name="Tsang A."/>
            <person name="Grigoriev I.V."/>
            <person name="Stajich J.E."/>
            <person name="Spatafora J.W."/>
        </authorList>
    </citation>
    <scope>NUCLEOTIDE SEQUENCE</scope>
    <source>
        <strain evidence="1">RSA 2281</strain>
    </source>
</reference>
<reference evidence="1" key="1">
    <citation type="journal article" date="2022" name="IScience">
        <title>Evolution of zygomycete secretomes and the origins of terrestrial fungal ecologies.</title>
        <authorList>
            <person name="Chang Y."/>
            <person name="Wang Y."/>
            <person name="Mondo S."/>
            <person name="Ahrendt S."/>
            <person name="Andreopoulos W."/>
            <person name="Barry K."/>
            <person name="Beard J."/>
            <person name="Benny G.L."/>
            <person name="Blankenship S."/>
            <person name="Bonito G."/>
            <person name="Cuomo C."/>
            <person name="Desiro A."/>
            <person name="Gervers K.A."/>
            <person name="Hundley H."/>
            <person name="Kuo A."/>
            <person name="LaButti K."/>
            <person name="Lang B.F."/>
            <person name="Lipzen A."/>
            <person name="O'Donnell K."/>
            <person name="Pangilinan J."/>
            <person name="Reynolds N."/>
            <person name="Sandor L."/>
            <person name="Smith M.E."/>
            <person name="Tsang A."/>
            <person name="Grigoriev I.V."/>
            <person name="Stajich J.E."/>
            <person name="Spatafora J.W."/>
        </authorList>
    </citation>
    <scope>NUCLEOTIDE SEQUENCE</scope>
    <source>
        <strain evidence="1">RSA 2281</strain>
    </source>
</reference>
<evidence type="ECO:0000313" key="1">
    <source>
        <dbReference type="EMBL" id="KAI9269098.1"/>
    </source>
</evidence>
<dbReference type="AlphaFoldDB" id="A0AAD5K4Q7"/>
<gene>
    <name evidence="1" type="ORF">BDA99DRAFT_535173</name>
</gene>
<accession>A0AAD5K4Q7</accession>
<proteinExistence type="predicted"/>